<dbReference type="Proteomes" id="UP000308530">
    <property type="component" value="Plasmid pPRADMK78_02"/>
</dbReference>
<feature type="signal peptide" evidence="1">
    <location>
        <begin position="1"/>
        <end position="21"/>
    </location>
</feature>
<feature type="chain" id="PRO_5045698014" description="Antifreeze protein" evidence="1">
    <location>
        <begin position="22"/>
        <end position="180"/>
    </location>
</feature>
<keyword evidence="3" id="KW-1185">Reference proteome</keyword>
<proteinExistence type="predicted"/>
<name>A0ABX6QUP4_9HYPH</name>
<evidence type="ECO:0000256" key="1">
    <source>
        <dbReference type="SAM" id="SignalP"/>
    </source>
</evidence>
<keyword evidence="2" id="KW-0614">Plasmid</keyword>
<dbReference type="EMBL" id="CP058352">
    <property type="protein sequence ID" value="QLF72052.1"/>
    <property type="molecule type" value="Genomic_DNA"/>
</dbReference>
<organism evidence="2 3">
    <name type="scientific">Peteryoungia desertarenae</name>
    <dbReference type="NCBI Taxonomy" id="1813451"/>
    <lineage>
        <taxon>Bacteria</taxon>
        <taxon>Pseudomonadati</taxon>
        <taxon>Pseudomonadota</taxon>
        <taxon>Alphaproteobacteria</taxon>
        <taxon>Hyphomicrobiales</taxon>
        <taxon>Rhizobiaceae</taxon>
        <taxon>Peteryoungia</taxon>
    </lineage>
</organism>
<dbReference type="RefSeq" id="WP_171033822.1">
    <property type="nucleotide sequence ID" value="NZ_CP058352.1"/>
</dbReference>
<protein>
    <recommendedName>
        <fullName evidence="4">Antifreeze protein</fullName>
    </recommendedName>
</protein>
<evidence type="ECO:0000313" key="3">
    <source>
        <dbReference type="Proteomes" id="UP000308530"/>
    </source>
</evidence>
<evidence type="ECO:0000313" key="2">
    <source>
        <dbReference type="EMBL" id="QLF72052.1"/>
    </source>
</evidence>
<accession>A0ABX6QUP4</accession>
<keyword evidence="1" id="KW-0732">Signal</keyword>
<sequence>MGFLYVFVFGAALAVSTLTVAQERTASGNLQTEASWSALKILSDNAMAQARVATTAATDARTRADNAMTRANEAHTLAGQALTTANGAQATANHAVNGVNNISYCGRHGMLFTGTSCRAIPSTPVPANCNWTALPHGQHHLVCPSSQIVTGLAFEGATWSNARDNHAGPEIYAALCCSLQ</sequence>
<geneLocation type="plasmid" evidence="2 3">
    <name>pPRADMK78_02</name>
</geneLocation>
<gene>
    <name evidence="2" type="ORF">FE840_020665</name>
</gene>
<evidence type="ECO:0008006" key="4">
    <source>
        <dbReference type="Google" id="ProtNLM"/>
    </source>
</evidence>
<reference evidence="2 3" key="1">
    <citation type="submission" date="2020-06" db="EMBL/GenBank/DDBJ databases">
        <title>Genome sequence of Rhizobium sp strain ADMK78.</title>
        <authorList>
            <person name="Rahi P."/>
        </authorList>
    </citation>
    <scope>NUCLEOTIDE SEQUENCE [LARGE SCALE GENOMIC DNA]</scope>
    <source>
        <strain evidence="2 3">ADMK78</strain>
        <plasmid evidence="2 3">pPRADMK78_02</plasmid>
    </source>
</reference>